<name>A0A9W4UPK9_9PLEO</name>
<evidence type="ECO:0000313" key="2">
    <source>
        <dbReference type="EMBL" id="CAI6339795.1"/>
    </source>
</evidence>
<protein>
    <submittedName>
        <fullName evidence="2">Uncharacterized protein</fullName>
    </submittedName>
</protein>
<sequence length="388" mass="43451">MDLTEDYESSRGQLDQPPNHEAGPSSKPARMSTLALQSDSRRRTEPTRGFAIPESSSSIQKIPNFNSRSLHDQQSDDQTLGQVDPSSRGGLELSTTNRLQPKRSIDPGLRISSPDDEVEASTLRSNRRENPESLLSDLSRPLRMPFQNSFAHIQDSPDLPQQRPAQGPRQISRPLCIPESRGTAGSRPQTQANFTPYSTDVPKPSPITQPREASSSNETLLKQGRPPQKTGRKQPKAKASQQSLESGDSDTSDARPYYFYDPGPKIYRPFSEFPDALSSELKDAFHAATEGTRDSLKRFRSMKSEKKIGNHCDSELCILAAVREKKNNKSPHIEKNLRACSGCAKRKRPCVVVRKLDATQEYILLFLPLPVKEIPAFTSVLDRRFWLR</sequence>
<dbReference type="AlphaFoldDB" id="A0A9W4UPK9"/>
<organism evidence="2 3">
    <name type="scientific">Periconia digitata</name>
    <dbReference type="NCBI Taxonomy" id="1303443"/>
    <lineage>
        <taxon>Eukaryota</taxon>
        <taxon>Fungi</taxon>
        <taxon>Dikarya</taxon>
        <taxon>Ascomycota</taxon>
        <taxon>Pezizomycotina</taxon>
        <taxon>Dothideomycetes</taxon>
        <taxon>Pleosporomycetidae</taxon>
        <taxon>Pleosporales</taxon>
        <taxon>Massarineae</taxon>
        <taxon>Periconiaceae</taxon>
        <taxon>Periconia</taxon>
    </lineage>
</organism>
<gene>
    <name evidence="2" type="ORF">PDIGIT_LOCUS12959</name>
</gene>
<evidence type="ECO:0000256" key="1">
    <source>
        <dbReference type="SAM" id="MobiDB-lite"/>
    </source>
</evidence>
<evidence type="ECO:0000313" key="3">
    <source>
        <dbReference type="Proteomes" id="UP001152607"/>
    </source>
</evidence>
<proteinExistence type="predicted"/>
<reference evidence="2" key="1">
    <citation type="submission" date="2023-01" db="EMBL/GenBank/DDBJ databases">
        <authorList>
            <person name="Van Ghelder C."/>
            <person name="Rancurel C."/>
        </authorList>
    </citation>
    <scope>NUCLEOTIDE SEQUENCE</scope>
    <source>
        <strain evidence="2">CNCM I-4278</strain>
    </source>
</reference>
<feature type="compositionally biased region" description="Polar residues" evidence="1">
    <location>
        <begin position="186"/>
        <end position="198"/>
    </location>
</feature>
<accession>A0A9W4UPK9</accession>
<dbReference type="Proteomes" id="UP001152607">
    <property type="component" value="Unassembled WGS sequence"/>
</dbReference>
<feature type="compositionally biased region" description="Polar residues" evidence="1">
    <location>
        <begin position="206"/>
        <end position="220"/>
    </location>
</feature>
<feature type="compositionally biased region" description="Polar residues" evidence="1">
    <location>
        <begin position="76"/>
        <end position="85"/>
    </location>
</feature>
<keyword evidence="3" id="KW-1185">Reference proteome</keyword>
<feature type="region of interest" description="Disordered" evidence="1">
    <location>
        <begin position="1"/>
        <end position="257"/>
    </location>
</feature>
<feature type="compositionally biased region" description="Polar residues" evidence="1">
    <location>
        <begin position="54"/>
        <end position="68"/>
    </location>
</feature>
<dbReference type="EMBL" id="CAOQHR010000009">
    <property type="protein sequence ID" value="CAI6339795.1"/>
    <property type="molecule type" value="Genomic_DNA"/>
</dbReference>
<comment type="caution">
    <text evidence="2">The sequence shown here is derived from an EMBL/GenBank/DDBJ whole genome shotgun (WGS) entry which is preliminary data.</text>
</comment>